<comment type="caution">
    <text evidence="1">The sequence shown here is derived from an EMBL/GenBank/DDBJ whole genome shotgun (WGS) entry which is preliminary data.</text>
</comment>
<protein>
    <submittedName>
        <fullName evidence="1">Uncharacterized protein</fullName>
    </submittedName>
</protein>
<proteinExistence type="predicted"/>
<accession>A0AAE0HZN2</accession>
<dbReference type="AlphaFoldDB" id="A0AAE0HZN2"/>
<dbReference type="Proteomes" id="UP001283341">
    <property type="component" value="Unassembled WGS sequence"/>
</dbReference>
<evidence type="ECO:0000313" key="1">
    <source>
        <dbReference type="EMBL" id="KAK3315832.1"/>
    </source>
</evidence>
<reference evidence="1" key="2">
    <citation type="submission" date="2023-06" db="EMBL/GenBank/DDBJ databases">
        <authorList>
            <consortium name="Lawrence Berkeley National Laboratory"/>
            <person name="Haridas S."/>
            <person name="Hensen N."/>
            <person name="Bonometti L."/>
            <person name="Westerberg I."/>
            <person name="Brannstrom I.O."/>
            <person name="Guillou S."/>
            <person name="Cros-Aarteil S."/>
            <person name="Calhoun S."/>
            <person name="Kuo A."/>
            <person name="Mondo S."/>
            <person name="Pangilinan J."/>
            <person name="Riley R."/>
            <person name="Labutti K."/>
            <person name="Andreopoulos B."/>
            <person name="Lipzen A."/>
            <person name="Chen C."/>
            <person name="Yanf M."/>
            <person name="Daum C."/>
            <person name="Ng V."/>
            <person name="Clum A."/>
            <person name="Steindorff A."/>
            <person name="Ohm R."/>
            <person name="Martin F."/>
            <person name="Silar P."/>
            <person name="Natvig D."/>
            <person name="Lalanne C."/>
            <person name="Gautier V."/>
            <person name="Ament-Velasquez S.L."/>
            <person name="Kruys A."/>
            <person name="Hutchinson M.I."/>
            <person name="Powell A.J."/>
            <person name="Barry K."/>
            <person name="Miller A.N."/>
            <person name="Grigoriev I.V."/>
            <person name="Debuchy R."/>
            <person name="Gladieux P."/>
            <person name="Thoren M.H."/>
            <person name="Johannesson H."/>
        </authorList>
    </citation>
    <scope>NUCLEOTIDE SEQUENCE</scope>
    <source>
        <strain evidence="1">CBS 118394</strain>
    </source>
</reference>
<gene>
    <name evidence="1" type="ORF">B0H66DRAFT_559814</name>
</gene>
<organism evidence="1 2">
    <name type="scientific">Apodospora peruviana</name>
    <dbReference type="NCBI Taxonomy" id="516989"/>
    <lineage>
        <taxon>Eukaryota</taxon>
        <taxon>Fungi</taxon>
        <taxon>Dikarya</taxon>
        <taxon>Ascomycota</taxon>
        <taxon>Pezizomycotina</taxon>
        <taxon>Sordariomycetes</taxon>
        <taxon>Sordariomycetidae</taxon>
        <taxon>Sordariales</taxon>
        <taxon>Lasiosphaeriaceae</taxon>
        <taxon>Apodospora</taxon>
    </lineage>
</organism>
<dbReference type="PANTHER" id="PTHR37540">
    <property type="entry name" value="TRANSCRIPTION FACTOR (ACR-2), PUTATIVE-RELATED-RELATED"/>
    <property type="match status" value="1"/>
</dbReference>
<sequence>MIGTPSFWNTVSRRSCPCTTCMRMGIPPLSEASPKLPVSHACQRGYICHVVTCRPYLFVCIQQKIQDKLKPSRAPAANPLSSPTKTDNAATNTLVPRICLLESTNGSNPKPLLSDTTQKPFWSKASLSHSGFTHGILCMAALKLALIQPTSSPEIHHLVDRFLYHRIQAIGAIQRILAAANQSQKDMLSDENMAAVFNLVCTEEMLTLESGTLISSLSSDSYPRRHHRWAAMLLQPDAAQREAHARGWRQMLALRGGVRRLDGALQLFVFRWGFGALSGLLMSMYSLPQLYRCRELSSASRGVAVASSDVSTSFAVERFLPACRSLPRNVLAGLYQYPQTSHSSPMADACASVEMNSGLVRHIHTVESMLQDGTAWLLQHEVGGDSTTTNPPPPAWLNAYDLQNMFSVSMGEVVRWIFENESSLSAAESATALTLFVFLLLVCDGQHSVCSPLPGIVPRLRSHLTDPTAKDTLVRAGLDKWVALVLLIATRDFKADGTRNFFLRFYLEILGPVNTFEELQGTLQGCLWAPAMNVHARKAFSWAAKKSGDTYDNVMGS</sequence>
<name>A0AAE0HZN2_9PEZI</name>
<dbReference type="EMBL" id="JAUEDM010000005">
    <property type="protein sequence ID" value="KAK3315832.1"/>
    <property type="molecule type" value="Genomic_DNA"/>
</dbReference>
<keyword evidence="2" id="KW-1185">Reference proteome</keyword>
<evidence type="ECO:0000313" key="2">
    <source>
        <dbReference type="Proteomes" id="UP001283341"/>
    </source>
</evidence>
<dbReference type="PANTHER" id="PTHR37540:SF5">
    <property type="entry name" value="TRANSCRIPTION FACTOR DOMAIN-CONTAINING PROTEIN"/>
    <property type="match status" value="1"/>
</dbReference>
<reference evidence="1" key="1">
    <citation type="journal article" date="2023" name="Mol. Phylogenet. Evol.">
        <title>Genome-scale phylogeny and comparative genomics of the fungal order Sordariales.</title>
        <authorList>
            <person name="Hensen N."/>
            <person name="Bonometti L."/>
            <person name="Westerberg I."/>
            <person name="Brannstrom I.O."/>
            <person name="Guillou S."/>
            <person name="Cros-Aarteil S."/>
            <person name="Calhoun S."/>
            <person name="Haridas S."/>
            <person name="Kuo A."/>
            <person name="Mondo S."/>
            <person name="Pangilinan J."/>
            <person name="Riley R."/>
            <person name="LaButti K."/>
            <person name="Andreopoulos B."/>
            <person name="Lipzen A."/>
            <person name="Chen C."/>
            <person name="Yan M."/>
            <person name="Daum C."/>
            <person name="Ng V."/>
            <person name="Clum A."/>
            <person name="Steindorff A."/>
            <person name="Ohm R.A."/>
            <person name="Martin F."/>
            <person name="Silar P."/>
            <person name="Natvig D.O."/>
            <person name="Lalanne C."/>
            <person name="Gautier V."/>
            <person name="Ament-Velasquez S.L."/>
            <person name="Kruys A."/>
            <person name="Hutchinson M.I."/>
            <person name="Powell A.J."/>
            <person name="Barry K."/>
            <person name="Miller A.N."/>
            <person name="Grigoriev I.V."/>
            <person name="Debuchy R."/>
            <person name="Gladieux P."/>
            <person name="Hiltunen Thoren M."/>
            <person name="Johannesson H."/>
        </authorList>
    </citation>
    <scope>NUCLEOTIDE SEQUENCE</scope>
    <source>
        <strain evidence="1">CBS 118394</strain>
    </source>
</reference>